<accession>A0A0G1VNX1</accession>
<reference evidence="1 2" key="1">
    <citation type="journal article" date="2015" name="Nature">
        <title>rRNA introns, odd ribosomes, and small enigmatic genomes across a large radiation of phyla.</title>
        <authorList>
            <person name="Brown C.T."/>
            <person name="Hug L.A."/>
            <person name="Thomas B.C."/>
            <person name="Sharon I."/>
            <person name="Castelle C.J."/>
            <person name="Singh A."/>
            <person name="Wilkins M.J."/>
            <person name="Williams K.H."/>
            <person name="Banfield J.F."/>
        </authorList>
    </citation>
    <scope>NUCLEOTIDE SEQUENCE [LARGE SCALE GENOMIC DNA]</scope>
</reference>
<sequence length="250" mass="25822">MLDVAGKSYFQDDVFIGSNTDLNGKVNIVDPNALNIVLASSASDATNKSGRIGLLHYTLAEEPIALITGGDTSTDAWVNIGGGETTHNTARRINFFTAANNTTTTGTERMRLTNSGLSLGSSYVGTAAPSEGMIIQGNVGIGTTGPGAQLHVKGLNTAGHTALILRDLASASTDNSVFKVDQDNVGDDQPSMQVNQDGTGDILQLLDTATPVFVVKDGGNVGIGTTGPGRLLDVAGKSYFQDDVFIGSNT</sequence>
<feature type="non-terminal residue" evidence="1">
    <location>
        <position position="250"/>
    </location>
</feature>
<dbReference type="AlphaFoldDB" id="A0A0G1VNX1"/>
<dbReference type="Proteomes" id="UP000033965">
    <property type="component" value="Unassembled WGS sequence"/>
</dbReference>
<evidence type="ECO:0000313" key="2">
    <source>
        <dbReference type="Proteomes" id="UP000033965"/>
    </source>
</evidence>
<evidence type="ECO:0000313" key="1">
    <source>
        <dbReference type="EMBL" id="KKW08000.1"/>
    </source>
</evidence>
<gene>
    <name evidence="1" type="ORF">UY44_C0020G0001</name>
</gene>
<comment type="caution">
    <text evidence="1">The sequence shown here is derived from an EMBL/GenBank/DDBJ whole genome shotgun (WGS) entry which is preliminary data.</text>
</comment>
<organism evidence="1 2">
    <name type="scientific">Candidatus Kaiserbacteria bacterium GW2011_GWA2_49_19</name>
    <dbReference type="NCBI Taxonomy" id="1618669"/>
    <lineage>
        <taxon>Bacteria</taxon>
        <taxon>Candidatus Kaiseribacteriota</taxon>
    </lineage>
</organism>
<protein>
    <submittedName>
        <fullName evidence="1">Uncharacterized protein</fullName>
    </submittedName>
</protein>
<proteinExistence type="predicted"/>
<dbReference type="EMBL" id="LCPZ01000020">
    <property type="protein sequence ID" value="KKW08000.1"/>
    <property type="molecule type" value="Genomic_DNA"/>
</dbReference>
<name>A0A0G1VNX1_9BACT</name>
<dbReference type="PATRIC" id="fig|1618669.3.peg.576"/>